<dbReference type="Gene3D" id="1.10.220.10">
    <property type="entry name" value="Annexin"/>
    <property type="match status" value="4"/>
</dbReference>
<dbReference type="PANTHER" id="PTHR10502">
    <property type="entry name" value="ANNEXIN"/>
    <property type="match status" value="1"/>
</dbReference>
<keyword evidence="2" id="KW-0041">Annexin</keyword>
<keyword evidence="5" id="KW-1185">Reference proteome</keyword>
<feature type="compositionally biased region" description="Polar residues" evidence="3">
    <location>
        <begin position="203"/>
        <end position="243"/>
    </location>
</feature>
<reference evidence="4 5" key="1">
    <citation type="journal article" date="2023" name="G3 (Bethesda)">
        <title>A chromosome-level genome assembly of Zasmidium syzygii isolated from banana leaves.</title>
        <authorList>
            <person name="van Westerhoven A.C."/>
            <person name="Mehrabi R."/>
            <person name="Talebi R."/>
            <person name="Steentjes M.B.F."/>
            <person name="Corcolon B."/>
            <person name="Chong P.A."/>
            <person name="Kema G.H.J."/>
            <person name="Seidl M.F."/>
        </authorList>
    </citation>
    <scope>NUCLEOTIDE SEQUENCE [LARGE SCALE GENOMIC DNA]</scope>
    <source>
        <strain evidence="4 5">P124</strain>
    </source>
</reference>
<evidence type="ECO:0000313" key="4">
    <source>
        <dbReference type="EMBL" id="KAK4495416.1"/>
    </source>
</evidence>
<feature type="compositionally biased region" description="Basic and acidic residues" evidence="3">
    <location>
        <begin position="1"/>
        <end position="10"/>
    </location>
</feature>
<sequence>MSTLRPDDRHSRGRSKSPGGRDRDRSRSRSNVRAPEAPEPPSAVPRSAYAYPQSSGAQYGNSVTSPTYEVRSPTQAQSQSNYFPTSTLPPSNHYVPSAATAAMPGMPYPTDDGGFTMGDYTDLPPHERPGYDPRLGYVPPPPPGPPPRDREDEDLAYGSDTSRTSRQQPSRHSSYTSGYRYNPNEQRAPTSQYEYAKAPEKVSYTSRPSATPQSPVSHNSRPYGQPPSQSLNYSNTPQGQFHEQLPRTYSHNAYDRDAHVVDITPGREKLDRHNPASKTHRLSTTDPRQAGLAPRSPGLGPRMDRLSVSGNRPDIHAIGGGLPPPSPLLEAYHGTYQSISPMPLALRPDDDLDLDELEPLSPAISRQSGILKGEDRLSKDIREKEKKRVKLYDPEEDAKAIASALSHHKVNPEPIFDVLPRLTHDQIMEMRKEYKKQVKVQGKGVNLSKHINMKLSGNFGKAVYVTALGRWESEGYWANFFYQSHGSRRELLIESLMGRTNAEIRNIKDEFKDKRYSDSLTKCMDKELKMDKFRTAVIMVLEERRQEEQDVYPPEYVHRDADLLYRSVKAEKGGESTMLEIIVRRSDAHLREVLRTYERMYGENLARAALKKSSNLVGEVIAHILNGVINKPARDALLLQHAIRDIAEKNKDEELRYELLVSRLVRIHWDKMHLARVKKEYWEKYRITLEDAIEEATKGDFREFMCELCSTK</sequence>
<dbReference type="SUPFAM" id="SSF47874">
    <property type="entry name" value="Annexin"/>
    <property type="match status" value="1"/>
</dbReference>
<dbReference type="Proteomes" id="UP001305779">
    <property type="component" value="Unassembled WGS sequence"/>
</dbReference>
<protein>
    <recommendedName>
        <fullName evidence="6">Annexin</fullName>
    </recommendedName>
</protein>
<gene>
    <name evidence="4" type="ORF">PRZ48_013747</name>
</gene>
<evidence type="ECO:0008006" key="6">
    <source>
        <dbReference type="Google" id="ProtNLM"/>
    </source>
</evidence>
<keyword evidence="1" id="KW-0677">Repeat</keyword>
<feature type="compositionally biased region" description="Polar residues" evidence="3">
    <location>
        <begin position="52"/>
        <end position="90"/>
    </location>
</feature>
<dbReference type="EMBL" id="JAXOVC010000012">
    <property type="protein sequence ID" value="KAK4495416.1"/>
    <property type="molecule type" value="Genomic_DNA"/>
</dbReference>
<proteinExistence type="predicted"/>
<evidence type="ECO:0000256" key="2">
    <source>
        <dbReference type="ARBA" id="ARBA00023216"/>
    </source>
</evidence>
<feature type="compositionally biased region" description="Basic and acidic residues" evidence="3">
    <location>
        <begin position="264"/>
        <end position="274"/>
    </location>
</feature>
<dbReference type="InterPro" id="IPR018502">
    <property type="entry name" value="Annexin_repeat"/>
</dbReference>
<dbReference type="Pfam" id="PF00191">
    <property type="entry name" value="Annexin"/>
    <property type="match status" value="2"/>
</dbReference>
<dbReference type="SMART" id="SM00335">
    <property type="entry name" value="ANX"/>
    <property type="match status" value="2"/>
</dbReference>
<dbReference type="PROSITE" id="PS51897">
    <property type="entry name" value="ANNEXIN_2"/>
    <property type="match status" value="1"/>
</dbReference>
<dbReference type="InterPro" id="IPR037104">
    <property type="entry name" value="Annexin_sf"/>
</dbReference>
<accession>A0ABR0E2I3</accession>
<evidence type="ECO:0000313" key="5">
    <source>
        <dbReference type="Proteomes" id="UP001305779"/>
    </source>
</evidence>
<comment type="caution">
    <text evidence="4">The sequence shown here is derived from an EMBL/GenBank/DDBJ whole genome shotgun (WGS) entry which is preliminary data.</text>
</comment>
<feature type="compositionally biased region" description="Polar residues" evidence="3">
    <location>
        <begin position="159"/>
        <end position="193"/>
    </location>
</feature>
<organism evidence="4 5">
    <name type="scientific">Zasmidium cellare</name>
    <name type="common">Wine cellar mold</name>
    <name type="synonym">Racodium cellare</name>
    <dbReference type="NCBI Taxonomy" id="395010"/>
    <lineage>
        <taxon>Eukaryota</taxon>
        <taxon>Fungi</taxon>
        <taxon>Dikarya</taxon>
        <taxon>Ascomycota</taxon>
        <taxon>Pezizomycotina</taxon>
        <taxon>Dothideomycetes</taxon>
        <taxon>Dothideomycetidae</taxon>
        <taxon>Mycosphaerellales</taxon>
        <taxon>Mycosphaerellaceae</taxon>
        <taxon>Zasmidium</taxon>
    </lineage>
</organism>
<name>A0ABR0E2I3_ZASCE</name>
<dbReference type="PANTHER" id="PTHR10502:SF107">
    <property type="entry name" value="ANNEXIN ANXC4 (AFU_ORTHOLOGUE AFUA_3G07020)"/>
    <property type="match status" value="1"/>
</dbReference>
<evidence type="ECO:0000256" key="1">
    <source>
        <dbReference type="ARBA" id="ARBA00022737"/>
    </source>
</evidence>
<evidence type="ECO:0000256" key="3">
    <source>
        <dbReference type="SAM" id="MobiDB-lite"/>
    </source>
</evidence>
<feature type="region of interest" description="Disordered" evidence="3">
    <location>
        <begin position="264"/>
        <end position="322"/>
    </location>
</feature>
<feature type="region of interest" description="Disordered" evidence="3">
    <location>
        <begin position="1"/>
        <end position="243"/>
    </location>
</feature>